<gene>
    <name evidence="3" type="ORF">ACFFIC_03625</name>
</gene>
<feature type="transmembrane region" description="Helical" evidence="1">
    <location>
        <begin position="188"/>
        <end position="211"/>
    </location>
</feature>
<dbReference type="EMBL" id="JBHLVZ010000002">
    <property type="protein sequence ID" value="MFC0384639.1"/>
    <property type="molecule type" value="Genomic_DNA"/>
</dbReference>
<evidence type="ECO:0000313" key="4">
    <source>
        <dbReference type="Proteomes" id="UP001589789"/>
    </source>
</evidence>
<comment type="caution">
    <text evidence="3">The sequence shown here is derived from an EMBL/GenBank/DDBJ whole genome shotgun (WGS) entry which is preliminary data.</text>
</comment>
<sequence length="310" mass="34193">MSAAVGPTGSAMAAAPKPREMMHLNTRSDARGAARTAVHVALILGSGALVAVAPWWLVLPAMVLAGVVQAALFAPLHETCHHTAFRSRRANAVVGWLAALTALRNWHFYQQFHLAHHRHTQDPEHDPELSPPPPGNIPAYLFRVLGLPYWRAQLTVWARGWRGDLSAYSFIHPATAPRVVASIRAGSALTVALAVAAGLAFGWSSVLLFWVGPQLLGQPLLRLYLLTEHTGCTEDANGLTNTRTMLTAAPVRLLMWEMPFHAEHHLYPFIPFHRLADAHAVLRDRLAHVGTGYARWHLEHVRRLRDAPRP</sequence>
<dbReference type="PANTHER" id="PTHR12879">
    <property type="entry name" value="SPHINGOLIPID DELTA 4 DESATURASE/C-4 HYDROXYLASE PROTEIN DES2"/>
    <property type="match status" value="1"/>
</dbReference>
<feature type="transmembrane region" description="Helical" evidence="1">
    <location>
        <begin position="32"/>
        <end position="51"/>
    </location>
</feature>
<evidence type="ECO:0000256" key="1">
    <source>
        <dbReference type="SAM" id="Phobius"/>
    </source>
</evidence>
<keyword evidence="1" id="KW-0812">Transmembrane</keyword>
<dbReference type="RefSeq" id="WP_377048709.1">
    <property type="nucleotide sequence ID" value="NZ_JBHLVZ010000002.1"/>
</dbReference>
<dbReference type="Pfam" id="PF00487">
    <property type="entry name" value="FA_desaturase"/>
    <property type="match status" value="1"/>
</dbReference>
<organism evidence="3 4">
    <name type="scientific">Muricoccus vinaceus</name>
    <dbReference type="NCBI Taxonomy" id="424704"/>
    <lineage>
        <taxon>Bacteria</taxon>
        <taxon>Pseudomonadati</taxon>
        <taxon>Pseudomonadota</taxon>
        <taxon>Alphaproteobacteria</taxon>
        <taxon>Acetobacterales</taxon>
        <taxon>Roseomonadaceae</taxon>
        <taxon>Muricoccus</taxon>
    </lineage>
</organism>
<dbReference type="GO" id="GO:0016491">
    <property type="term" value="F:oxidoreductase activity"/>
    <property type="evidence" value="ECO:0007669"/>
    <property type="project" value="UniProtKB-KW"/>
</dbReference>
<proteinExistence type="predicted"/>
<keyword evidence="1" id="KW-0472">Membrane</keyword>
<dbReference type="PANTHER" id="PTHR12879:SF8">
    <property type="entry name" value="SPHINGOLIPID DELTA(4)-DESATURASE DES1"/>
    <property type="match status" value="1"/>
</dbReference>
<keyword evidence="3" id="KW-0560">Oxidoreductase</keyword>
<evidence type="ECO:0000313" key="3">
    <source>
        <dbReference type="EMBL" id="MFC0384639.1"/>
    </source>
</evidence>
<feature type="domain" description="Fatty acid desaturase" evidence="2">
    <location>
        <begin position="55"/>
        <end position="293"/>
    </location>
</feature>
<protein>
    <submittedName>
        <fullName evidence="3">Fatty acid desaturase</fullName>
        <ecNumber evidence="3">1.14.19.-</ecNumber>
    </submittedName>
</protein>
<accession>A0ABV6IM05</accession>
<dbReference type="EC" id="1.14.19.-" evidence="3"/>
<reference evidence="3 4" key="1">
    <citation type="submission" date="2024-09" db="EMBL/GenBank/DDBJ databases">
        <authorList>
            <person name="Sun Q."/>
            <person name="Mori K."/>
        </authorList>
    </citation>
    <scope>NUCLEOTIDE SEQUENCE [LARGE SCALE GENOMIC DNA]</scope>
    <source>
        <strain evidence="3 4">CCM 7468</strain>
    </source>
</reference>
<evidence type="ECO:0000259" key="2">
    <source>
        <dbReference type="Pfam" id="PF00487"/>
    </source>
</evidence>
<keyword evidence="4" id="KW-1185">Reference proteome</keyword>
<dbReference type="InterPro" id="IPR005804">
    <property type="entry name" value="FA_desaturase_dom"/>
</dbReference>
<keyword evidence="1" id="KW-1133">Transmembrane helix</keyword>
<name>A0ABV6IM05_9PROT</name>
<dbReference type="Proteomes" id="UP001589789">
    <property type="component" value="Unassembled WGS sequence"/>
</dbReference>